<dbReference type="Pfam" id="PF04685">
    <property type="entry name" value="DUF608"/>
    <property type="match status" value="1"/>
</dbReference>
<dbReference type="InterPro" id="IPR006775">
    <property type="entry name" value="GH116_catalytic"/>
</dbReference>
<reference evidence="2 3" key="1">
    <citation type="journal article" date="2014" name="FEMS Microbiol. Ecol.">
        <title>Genomic differentiation among two strains of the PS1 clade isolated from geographically separated marine habitats.</title>
        <authorList>
            <person name="Jimenez-Infante F."/>
            <person name="Ngugi D.K."/>
            <person name="Alam I."/>
            <person name="Rashid M."/>
            <person name="Baalawi W."/>
            <person name="Kamau A.A."/>
            <person name="Bajic V.B."/>
            <person name="Stingl U."/>
        </authorList>
    </citation>
    <scope>NUCLEOTIDE SEQUENCE [LARGE SCALE GENOMIC DNA]</scope>
    <source>
        <strain evidence="2 3">RS24</strain>
    </source>
</reference>
<dbReference type="STRING" id="1397666.RS24_00661"/>
<keyword evidence="2" id="KW-0456">Lyase</keyword>
<sequence>MNNIKSFSPYFDGTVEKIISIQIEDGGIPWFKNGVLDPWNHLEAVMALNLCGKKENVKRGFDYLFNTQLNDGAWWGQLGSAVPLDEGLMHFSSEDMDSGNRTKDTNFAAYIATAVWHDYLLNNNLDFVKTAWPHVKKAIEFSLSLQTEDGDIRWAAETDTTRVDDALVTGCCSIFKSLNSSLKLAELAIFDTDANRYIHKWTAARDKLRDALINKPYRFDRNWQPKDNFSMDWYYPVLTGVLEGEAAQKRLDEKWDVFVVDKFGCKCVSDEPWVTVAETAELVMALVKAGRKNQAKEILSWLDKYRDKDGGYWMGYQTERKMNWPLEKPPWTSGAVILATDAVFDITPASKLFSQ</sequence>
<dbReference type="SUPFAM" id="SSF48208">
    <property type="entry name" value="Six-hairpin glycosidases"/>
    <property type="match status" value="1"/>
</dbReference>
<organism evidence="2 3">
    <name type="scientific">Candidatus Micropelagius thuwalensis</name>
    <dbReference type="NCBI Taxonomy" id="1397666"/>
    <lineage>
        <taxon>Bacteria</taxon>
        <taxon>Pseudomonadati</taxon>
        <taxon>Pseudomonadota</taxon>
        <taxon>Alphaproteobacteria</taxon>
        <taxon>PS1 clade</taxon>
        <taxon>Candidatus Micropelagius</taxon>
    </lineage>
</organism>
<dbReference type="InterPro" id="IPR012341">
    <property type="entry name" value="6hp_glycosidase-like_sf"/>
</dbReference>
<dbReference type="RefSeq" id="WP_021776703.1">
    <property type="nucleotide sequence ID" value="NZ_AWXE01000001.1"/>
</dbReference>
<evidence type="ECO:0000313" key="3">
    <source>
        <dbReference type="Proteomes" id="UP000016762"/>
    </source>
</evidence>
<dbReference type="EMBL" id="AWXE01000001">
    <property type="protein sequence ID" value="ERL47686.1"/>
    <property type="molecule type" value="Genomic_DNA"/>
</dbReference>
<accession>U2XXQ2</accession>
<dbReference type="Gene3D" id="1.50.10.10">
    <property type="match status" value="1"/>
</dbReference>
<dbReference type="GO" id="GO:0005975">
    <property type="term" value="P:carbohydrate metabolic process"/>
    <property type="evidence" value="ECO:0007669"/>
    <property type="project" value="InterPro"/>
</dbReference>
<dbReference type="eggNOG" id="COG3387">
    <property type="taxonomic scope" value="Bacteria"/>
</dbReference>
<name>U2XXQ2_9PROT</name>
<evidence type="ECO:0000313" key="2">
    <source>
        <dbReference type="EMBL" id="ERL47686.1"/>
    </source>
</evidence>
<protein>
    <submittedName>
        <fullName evidence="2">Enoyl-CoA hydratase protein</fullName>
        <ecNumber evidence="2">4.2.1.17</ecNumber>
    </submittedName>
</protein>
<proteinExistence type="predicted"/>
<dbReference type="GO" id="GO:0004300">
    <property type="term" value="F:enoyl-CoA hydratase activity"/>
    <property type="evidence" value="ECO:0007669"/>
    <property type="project" value="UniProtKB-EC"/>
</dbReference>
<comment type="caution">
    <text evidence="2">The sequence shown here is derived from an EMBL/GenBank/DDBJ whole genome shotgun (WGS) entry which is preliminary data.</text>
</comment>
<dbReference type="InterPro" id="IPR008928">
    <property type="entry name" value="6-hairpin_glycosidase_sf"/>
</dbReference>
<dbReference type="OrthoDB" id="9758578at2"/>
<dbReference type="GO" id="GO:0004553">
    <property type="term" value="F:hydrolase activity, hydrolyzing O-glycosyl compounds"/>
    <property type="evidence" value="ECO:0007669"/>
    <property type="project" value="InterPro"/>
</dbReference>
<evidence type="ECO:0000259" key="1">
    <source>
        <dbReference type="Pfam" id="PF04685"/>
    </source>
</evidence>
<feature type="domain" description="Glycosyl-hydrolase family 116 catalytic region" evidence="1">
    <location>
        <begin position="82"/>
        <end position="229"/>
    </location>
</feature>
<gene>
    <name evidence="2" type="ORF">RS24_00661</name>
</gene>
<dbReference type="Proteomes" id="UP000016762">
    <property type="component" value="Unassembled WGS sequence"/>
</dbReference>
<dbReference type="EC" id="4.2.1.17" evidence="2"/>
<keyword evidence="3" id="KW-1185">Reference proteome</keyword>
<dbReference type="AlphaFoldDB" id="U2XXQ2"/>